<keyword evidence="2" id="KW-1185">Reference proteome</keyword>
<proteinExistence type="predicted"/>
<reference evidence="1 2" key="1">
    <citation type="submission" date="2024-02" db="EMBL/GenBank/DDBJ databases">
        <title>Adaptive strategies in a cosmopolitan and abundant soil bacterium.</title>
        <authorList>
            <person name="Carini P."/>
        </authorList>
    </citation>
    <scope>NUCLEOTIDE SEQUENCE [LARGE SCALE GENOMIC DNA]</scope>
    <source>
        <strain evidence="1 2">AZCC 1608</strain>
    </source>
</reference>
<dbReference type="EMBL" id="JAZHRV010000001">
    <property type="protein sequence ID" value="MEH2558394.1"/>
    <property type="molecule type" value="Genomic_DNA"/>
</dbReference>
<dbReference type="Proteomes" id="UP001364224">
    <property type="component" value="Unassembled WGS sequence"/>
</dbReference>
<evidence type="ECO:0000313" key="2">
    <source>
        <dbReference type="Proteomes" id="UP001364224"/>
    </source>
</evidence>
<organism evidence="1 2">
    <name type="scientific">Bradyrhizobium algeriense</name>
    <dbReference type="NCBI Taxonomy" id="634784"/>
    <lineage>
        <taxon>Bacteria</taxon>
        <taxon>Pseudomonadati</taxon>
        <taxon>Pseudomonadota</taxon>
        <taxon>Alphaproteobacteria</taxon>
        <taxon>Hyphomicrobiales</taxon>
        <taxon>Nitrobacteraceae</taxon>
        <taxon>Bradyrhizobium</taxon>
    </lineage>
</organism>
<accession>A0ABU8BIM4</accession>
<name>A0ABU8BIM4_9BRAD</name>
<comment type="caution">
    <text evidence="1">The sequence shown here is derived from an EMBL/GenBank/DDBJ whole genome shotgun (WGS) entry which is preliminary data.</text>
</comment>
<gene>
    <name evidence="1" type="ORF">V1286_005923</name>
</gene>
<evidence type="ECO:0000313" key="1">
    <source>
        <dbReference type="EMBL" id="MEH2558394.1"/>
    </source>
</evidence>
<sequence length="100" mass="10539">MAVGEHGRQRGILAIIGQQIRTLAARRFDQAGGEVEGGEGGLEVIDEIGAQRLAAAGVLAFGPITDPAAELGEKRAGIQMLTYPRNRVGPISHIFLSLVH</sequence>
<protein>
    <submittedName>
        <fullName evidence="1">Uncharacterized protein</fullName>
    </submittedName>
</protein>